<dbReference type="RefSeq" id="WP_376848448.1">
    <property type="nucleotide sequence ID" value="NZ_JBHSMF010000002.1"/>
</dbReference>
<comment type="caution">
    <text evidence="2">The sequence shown here is derived from an EMBL/GenBank/DDBJ whole genome shotgun (WGS) entry which is preliminary data.</text>
</comment>
<protein>
    <submittedName>
        <fullName evidence="2">Tricarballylate utilization 4Fe-4S protein TcuB</fullName>
    </submittedName>
</protein>
<gene>
    <name evidence="2" type="primary">tcuB</name>
    <name evidence="2" type="ORF">ACFPOE_02695</name>
</gene>
<feature type="transmembrane region" description="Helical" evidence="1">
    <location>
        <begin position="352"/>
        <end position="372"/>
    </location>
</feature>
<feature type="transmembrane region" description="Helical" evidence="1">
    <location>
        <begin position="163"/>
        <end position="186"/>
    </location>
</feature>
<sequence>MQQLEALTREARALAGGMPTTAAETEVARQMQICNACRYCEGFCAVFPAMTRRLDFNKADVHYLANLCHNCSACLYACQYAPPHEFAVNVPQALAVVRGQTYSDYAWPPALGALYKRNGLTVALATAGALALFLVMMLAWANGSLFHAPLAGNFYAVFPHNTLVAMFGVVFAFAIVALSVGVATFWRAQNPVPAAPVEARASPSTGSGRTGMGGAAAEATSDALTLKYLDGGHGQGCNETGDAFTLARRRFHHLTFYGFMLCFAATCVATLYHYLLGLHAPYPFLSLPVLLGTAGGIGLLLGPAGLLWLNLRRNPQEVDVQQRPMDRGFIALLLLTSLTGLALLAWRDSGAMALLLAVHLGFVMGLFLTLPYGKFAHGFYRSAALLKYAIEKRQPNRLALGAD</sequence>
<keyword evidence="3" id="KW-1185">Reference proteome</keyword>
<dbReference type="EMBL" id="JBHSMF010000002">
    <property type="protein sequence ID" value="MFC5496428.1"/>
    <property type="molecule type" value="Genomic_DNA"/>
</dbReference>
<organism evidence="2 3">
    <name type="scientific">Caenimonas terrae</name>
    <dbReference type="NCBI Taxonomy" id="696074"/>
    <lineage>
        <taxon>Bacteria</taxon>
        <taxon>Pseudomonadati</taxon>
        <taxon>Pseudomonadota</taxon>
        <taxon>Betaproteobacteria</taxon>
        <taxon>Burkholderiales</taxon>
        <taxon>Comamonadaceae</taxon>
        <taxon>Caenimonas</taxon>
    </lineage>
</organism>
<evidence type="ECO:0000256" key="1">
    <source>
        <dbReference type="SAM" id="Phobius"/>
    </source>
</evidence>
<feature type="transmembrane region" description="Helical" evidence="1">
    <location>
        <begin position="329"/>
        <end position="346"/>
    </location>
</feature>
<name>A0ABW0N9A9_9BURK</name>
<feature type="transmembrane region" description="Helical" evidence="1">
    <location>
        <begin position="120"/>
        <end position="143"/>
    </location>
</feature>
<proteinExistence type="predicted"/>
<feature type="transmembrane region" description="Helical" evidence="1">
    <location>
        <begin position="287"/>
        <end position="309"/>
    </location>
</feature>
<reference evidence="3" key="1">
    <citation type="journal article" date="2019" name="Int. J. Syst. Evol. Microbiol.">
        <title>The Global Catalogue of Microorganisms (GCM) 10K type strain sequencing project: providing services to taxonomists for standard genome sequencing and annotation.</title>
        <authorList>
            <consortium name="The Broad Institute Genomics Platform"/>
            <consortium name="The Broad Institute Genome Sequencing Center for Infectious Disease"/>
            <person name="Wu L."/>
            <person name="Ma J."/>
        </authorList>
    </citation>
    <scope>NUCLEOTIDE SEQUENCE [LARGE SCALE GENOMIC DNA]</scope>
    <source>
        <strain evidence="3">CCUG 57401</strain>
    </source>
</reference>
<keyword evidence="1" id="KW-1133">Transmembrane helix</keyword>
<feature type="transmembrane region" description="Helical" evidence="1">
    <location>
        <begin position="254"/>
        <end position="275"/>
    </location>
</feature>
<evidence type="ECO:0000313" key="3">
    <source>
        <dbReference type="Proteomes" id="UP001596037"/>
    </source>
</evidence>
<dbReference type="Gene3D" id="1.20.950.20">
    <property type="entry name" value="Transmembrane di-heme cytochromes, Chain C"/>
    <property type="match status" value="1"/>
</dbReference>
<accession>A0ABW0N9A9</accession>
<dbReference type="InterPro" id="IPR036197">
    <property type="entry name" value="NarG-like_sf"/>
</dbReference>
<dbReference type="NCBIfam" id="TIGR02484">
    <property type="entry name" value="CitB"/>
    <property type="match status" value="1"/>
</dbReference>
<keyword evidence="1" id="KW-0812">Transmembrane</keyword>
<dbReference type="InterPro" id="IPR012830">
    <property type="entry name" value="Citrate_utilization_prot_B"/>
</dbReference>
<keyword evidence="1" id="KW-0472">Membrane</keyword>
<evidence type="ECO:0000313" key="2">
    <source>
        <dbReference type="EMBL" id="MFC5496428.1"/>
    </source>
</evidence>
<dbReference type="Proteomes" id="UP001596037">
    <property type="component" value="Unassembled WGS sequence"/>
</dbReference>
<dbReference type="NCBIfam" id="NF011607">
    <property type="entry name" value="PRK15033.1"/>
    <property type="match status" value="1"/>
</dbReference>
<dbReference type="SUPFAM" id="SSF103501">
    <property type="entry name" value="Respiratory nitrate reductase 1 gamma chain"/>
    <property type="match status" value="1"/>
</dbReference>
<dbReference type="SUPFAM" id="SSF54862">
    <property type="entry name" value="4Fe-4S ferredoxins"/>
    <property type="match status" value="1"/>
</dbReference>